<name>A0A1H8VPB7_9EURY</name>
<dbReference type="Gene3D" id="1.10.10.10">
    <property type="entry name" value="Winged helix-like DNA-binding domain superfamily/Winged helix DNA-binding domain"/>
    <property type="match status" value="1"/>
</dbReference>
<protein>
    <submittedName>
        <fullName evidence="1">Transcriptional regulator PadR-like family protein</fullName>
    </submittedName>
</protein>
<accession>A0A1H8VPB7</accession>
<evidence type="ECO:0000313" key="2">
    <source>
        <dbReference type="Proteomes" id="UP000199126"/>
    </source>
</evidence>
<evidence type="ECO:0000313" key="1">
    <source>
        <dbReference type="EMBL" id="SEP17241.1"/>
    </source>
</evidence>
<reference evidence="2" key="1">
    <citation type="submission" date="2016-10" db="EMBL/GenBank/DDBJ databases">
        <authorList>
            <person name="Varghese N."/>
            <person name="Submissions S."/>
        </authorList>
    </citation>
    <scope>NUCLEOTIDE SEQUENCE [LARGE SCALE GENOMIC DNA]</scope>
    <source>
        <strain evidence="2">CGMCC 1.10121</strain>
    </source>
</reference>
<dbReference type="InterPro" id="IPR036388">
    <property type="entry name" value="WH-like_DNA-bd_sf"/>
</dbReference>
<organism evidence="1 2">
    <name type="scientific">Halogranum amylolyticum</name>
    <dbReference type="NCBI Taxonomy" id="660520"/>
    <lineage>
        <taxon>Archaea</taxon>
        <taxon>Methanobacteriati</taxon>
        <taxon>Methanobacteriota</taxon>
        <taxon>Stenosarchaea group</taxon>
        <taxon>Halobacteria</taxon>
        <taxon>Halobacteriales</taxon>
        <taxon>Haloferacaceae</taxon>
    </lineage>
</organism>
<dbReference type="RefSeq" id="WP_139246737.1">
    <property type="nucleotide sequence ID" value="NZ_FODV01000018.1"/>
</dbReference>
<proteinExistence type="predicted"/>
<dbReference type="Proteomes" id="UP000199126">
    <property type="component" value="Unassembled WGS sequence"/>
</dbReference>
<dbReference type="EMBL" id="FODV01000018">
    <property type="protein sequence ID" value="SEP17241.1"/>
    <property type="molecule type" value="Genomic_DNA"/>
</dbReference>
<sequence length="97" mass="10425">MSDTNDDESSIETVTGVRRSALEAIAYLGGDAPVHDIMNAAEIAEGSRTYVFRPLREQGLIKQSGEADRGTRGPPGAVYRLTDAGRQVLDEHVDAIP</sequence>
<gene>
    <name evidence="1" type="ORF">SAMN04487948_11856</name>
</gene>
<dbReference type="SUPFAM" id="SSF46785">
    <property type="entry name" value="Winged helix' DNA-binding domain"/>
    <property type="match status" value="1"/>
</dbReference>
<dbReference type="AlphaFoldDB" id="A0A1H8VPB7"/>
<keyword evidence="2" id="KW-1185">Reference proteome</keyword>
<dbReference type="InterPro" id="IPR036390">
    <property type="entry name" value="WH_DNA-bd_sf"/>
</dbReference>